<protein>
    <submittedName>
        <fullName evidence="8">Peptide ABC transporter substrate-binding protein</fullName>
    </submittedName>
</protein>
<dbReference type="Gene3D" id="3.10.105.10">
    <property type="entry name" value="Dipeptide-binding Protein, Domain 3"/>
    <property type="match status" value="1"/>
</dbReference>
<evidence type="ECO:0000313" key="8">
    <source>
        <dbReference type="EMBL" id="VTQ92971.1"/>
    </source>
</evidence>
<feature type="region of interest" description="Disordered" evidence="5">
    <location>
        <begin position="26"/>
        <end position="52"/>
    </location>
</feature>
<evidence type="ECO:0000256" key="3">
    <source>
        <dbReference type="ARBA" id="ARBA00022448"/>
    </source>
</evidence>
<dbReference type="SUPFAM" id="SSF53850">
    <property type="entry name" value="Periplasmic binding protein-like II"/>
    <property type="match status" value="1"/>
</dbReference>
<comment type="subcellular location">
    <subcellularLocation>
        <location evidence="1">Cell envelope</location>
    </subcellularLocation>
</comment>
<dbReference type="FunFam" id="3.90.76.10:FF:000001">
    <property type="entry name" value="Oligopeptide ABC transporter substrate-binding protein"/>
    <property type="match status" value="1"/>
</dbReference>
<dbReference type="RefSeq" id="WP_138210612.1">
    <property type="nucleotide sequence ID" value="NZ_CBCRUQ010000003.1"/>
</dbReference>
<dbReference type="PANTHER" id="PTHR30290">
    <property type="entry name" value="PERIPLASMIC BINDING COMPONENT OF ABC TRANSPORTER"/>
    <property type="match status" value="1"/>
</dbReference>
<dbReference type="Gene3D" id="3.90.76.10">
    <property type="entry name" value="Dipeptide-binding Protein, Domain 1"/>
    <property type="match status" value="1"/>
</dbReference>
<dbReference type="OrthoDB" id="9801912at2"/>
<dbReference type="InterPro" id="IPR030678">
    <property type="entry name" value="Peptide/Ni-bd"/>
</dbReference>
<organism evidence="8 9">
    <name type="scientific">Hathewaya histolytica</name>
    <name type="common">Clostridium histolyticum</name>
    <dbReference type="NCBI Taxonomy" id="1498"/>
    <lineage>
        <taxon>Bacteria</taxon>
        <taxon>Bacillati</taxon>
        <taxon>Bacillota</taxon>
        <taxon>Clostridia</taxon>
        <taxon>Eubacteriales</taxon>
        <taxon>Clostridiaceae</taxon>
        <taxon>Hathewaya</taxon>
    </lineage>
</organism>
<dbReference type="InterPro" id="IPR000914">
    <property type="entry name" value="SBP_5_dom"/>
</dbReference>
<dbReference type="GO" id="GO:0042597">
    <property type="term" value="C:periplasmic space"/>
    <property type="evidence" value="ECO:0007669"/>
    <property type="project" value="UniProtKB-ARBA"/>
</dbReference>
<evidence type="ECO:0000256" key="2">
    <source>
        <dbReference type="ARBA" id="ARBA00005695"/>
    </source>
</evidence>
<dbReference type="Gene3D" id="3.40.190.10">
    <property type="entry name" value="Periplasmic binding protein-like II"/>
    <property type="match status" value="1"/>
</dbReference>
<gene>
    <name evidence="8" type="primary">oppA_4</name>
    <name evidence="8" type="ORF">NCTC503_02035</name>
</gene>
<dbReference type="Proteomes" id="UP000308489">
    <property type="component" value="Chromosome 1"/>
</dbReference>
<dbReference type="Pfam" id="PF00496">
    <property type="entry name" value="SBP_bac_5"/>
    <property type="match status" value="1"/>
</dbReference>
<keyword evidence="4 6" id="KW-0732">Signal</keyword>
<evidence type="ECO:0000256" key="5">
    <source>
        <dbReference type="SAM" id="MobiDB-lite"/>
    </source>
</evidence>
<dbReference type="GO" id="GO:1904680">
    <property type="term" value="F:peptide transmembrane transporter activity"/>
    <property type="evidence" value="ECO:0007669"/>
    <property type="project" value="TreeGrafter"/>
</dbReference>
<dbReference type="PANTHER" id="PTHR30290:SF10">
    <property type="entry name" value="PERIPLASMIC OLIGOPEPTIDE-BINDING PROTEIN-RELATED"/>
    <property type="match status" value="1"/>
</dbReference>
<proteinExistence type="inferred from homology"/>
<dbReference type="GO" id="GO:0043190">
    <property type="term" value="C:ATP-binding cassette (ABC) transporter complex"/>
    <property type="evidence" value="ECO:0007669"/>
    <property type="project" value="InterPro"/>
</dbReference>
<evidence type="ECO:0000256" key="6">
    <source>
        <dbReference type="SAM" id="SignalP"/>
    </source>
</evidence>
<keyword evidence="3" id="KW-0813">Transport</keyword>
<sequence>MKSKKVLASLLALSVLASSTLLGCGNKEEAKPANKTENSVETTGEKDKDQTYNVCGHEPDTLDPNLSSSDTAWRPQGFLYEGLTRYTPTEDGLGKIDPGVAEKWNMSKDGLKYTFNIRKDAKWSDGKRLTAKDFEYSWKRAVDPKNGAPYQALFNGIVKNATEVGKNKKFIDELGIKAIDDYTFEVTLEKPCGYFMELTYFPVLKPVRKDVIDKHGKKYGTEADTIVGNGAYTLKEWTNKNKMTFVKNENYWDKENVFLSTMNWKIIRDENARMQAYQTGEIDSVFVVDGQWIEKFKQDTESIYDNTVGNSLDYFILNFKNKYFANEKIRKAMAISFSREGFIDVVANGLGKATYGLIPDSITMGGTPYTKLVDNKFIKKIMDENKDPKKLFMEGLKEVGGEQDPNKLTFRIYTRGTSEQDKQEAEYYSQQWKENLGINIKLEQMDYNIMYKKIEAGDFDIGLAGWSADWNDPSAYLDNHNSDTGYYKTVGWVNKKFNTALLKAKETMDMNERAKLYGEAEKILIYDDTAIIPIYFGMTSTFRKKYIKNYKTGSFGFGDLKGVYISGRNK</sequence>
<dbReference type="GO" id="GO:0030313">
    <property type="term" value="C:cell envelope"/>
    <property type="evidence" value="ECO:0007669"/>
    <property type="project" value="UniProtKB-SubCell"/>
</dbReference>
<dbReference type="CDD" id="cd08504">
    <property type="entry name" value="PBP2_OppA"/>
    <property type="match status" value="1"/>
</dbReference>
<accession>A0A4U9RNH1</accession>
<dbReference type="EMBL" id="LR590481">
    <property type="protein sequence ID" value="VTQ92971.1"/>
    <property type="molecule type" value="Genomic_DNA"/>
</dbReference>
<feature type="signal peptide" evidence="6">
    <location>
        <begin position="1"/>
        <end position="23"/>
    </location>
</feature>
<comment type="similarity">
    <text evidence="2">Belongs to the bacterial solute-binding protein 5 family.</text>
</comment>
<dbReference type="AlphaFoldDB" id="A0A4U9RNH1"/>
<dbReference type="PROSITE" id="PS51257">
    <property type="entry name" value="PROKAR_LIPOPROTEIN"/>
    <property type="match status" value="1"/>
</dbReference>
<dbReference type="KEGG" id="hhw:NCTC503_02035"/>
<reference evidence="8 9" key="1">
    <citation type="submission" date="2019-05" db="EMBL/GenBank/DDBJ databases">
        <authorList>
            <consortium name="Pathogen Informatics"/>
        </authorList>
    </citation>
    <scope>NUCLEOTIDE SEQUENCE [LARGE SCALE GENOMIC DNA]</scope>
    <source>
        <strain evidence="8 9">NCTC503</strain>
    </source>
</reference>
<evidence type="ECO:0000256" key="4">
    <source>
        <dbReference type="ARBA" id="ARBA00022729"/>
    </source>
</evidence>
<name>A0A4U9RNH1_HATHI</name>
<dbReference type="PIRSF" id="PIRSF002741">
    <property type="entry name" value="MppA"/>
    <property type="match status" value="1"/>
</dbReference>
<evidence type="ECO:0000259" key="7">
    <source>
        <dbReference type="Pfam" id="PF00496"/>
    </source>
</evidence>
<dbReference type="GO" id="GO:0015833">
    <property type="term" value="P:peptide transport"/>
    <property type="evidence" value="ECO:0007669"/>
    <property type="project" value="TreeGrafter"/>
</dbReference>
<feature type="domain" description="Solute-binding protein family 5" evidence="7">
    <location>
        <begin position="95"/>
        <end position="486"/>
    </location>
</feature>
<evidence type="ECO:0000256" key="1">
    <source>
        <dbReference type="ARBA" id="ARBA00004196"/>
    </source>
</evidence>
<evidence type="ECO:0000313" key="9">
    <source>
        <dbReference type="Proteomes" id="UP000308489"/>
    </source>
</evidence>
<feature type="chain" id="PRO_5039642162" evidence="6">
    <location>
        <begin position="24"/>
        <end position="570"/>
    </location>
</feature>
<dbReference type="InterPro" id="IPR039424">
    <property type="entry name" value="SBP_5"/>
</dbReference>
<keyword evidence="9" id="KW-1185">Reference proteome</keyword>